<proteinExistence type="predicted"/>
<protein>
    <submittedName>
        <fullName evidence="1">Uncharacterized protein</fullName>
    </submittedName>
</protein>
<name>A0ACC3AN32_9EURO</name>
<sequence>MARNKRAQKKAQKAQQAETKNSNNLQKASFQPRKRMIVKRRLAPTRGSTNLVNDNARVPAAPKLKGLKTTTVPQSLNPKSRQTPSSLDANRKQESDTRIERPLTANPTMALALQLQSPTALTPKIGTSNSSTTKKASFLFLPPEIRWQIYQELFNPHRVEILRRKDRKKKRFQPRKSAPYRLCHRQLAPRDVQSQRVPKEGRHFIRPFYSRTPLPTALIFTCRLTYCETICLFYSNMQFVFRCIKTATRFLRTTSKDTQSAIKHVELSHTMYNEPQLTEFREYKFRSDRAWFLVCDEICQKFEALRVLHVYLAVHDWPIQLEVGERWSFPLLVFGEHEPLLDYAGITLLMPRFDKQKLTFVSRSIEQRIMKPEAFQIREDAKLARQLMGSVKAKKVLKLGF</sequence>
<evidence type="ECO:0000313" key="2">
    <source>
        <dbReference type="Proteomes" id="UP001177260"/>
    </source>
</evidence>
<organism evidence="1 2">
    <name type="scientific">Aspergillus melleus</name>
    <dbReference type="NCBI Taxonomy" id="138277"/>
    <lineage>
        <taxon>Eukaryota</taxon>
        <taxon>Fungi</taxon>
        <taxon>Dikarya</taxon>
        <taxon>Ascomycota</taxon>
        <taxon>Pezizomycotina</taxon>
        <taxon>Eurotiomycetes</taxon>
        <taxon>Eurotiomycetidae</taxon>
        <taxon>Eurotiales</taxon>
        <taxon>Aspergillaceae</taxon>
        <taxon>Aspergillus</taxon>
        <taxon>Aspergillus subgen. Circumdati</taxon>
    </lineage>
</organism>
<dbReference type="Proteomes" id="UP001177260">
    <property type="component" value="Unassembled WGS sequence"/>
</dbReference>
<dbReference type="EMBL" id="JAOPJF010000121">
    <property type="protein sequence ID" value="KAK1138988.1"/>
    <property type="molecule type" value="Genomic_DNA"/>
</dbReference>
<gene>
    <name evidence="1" type="ORF">N8T08_001632</name>
</gene>
<comment type="caution">
    <text evidence="1">The sequence shown here is derived from an EMBL/GenBank/DDBJ whole genome shotgun (WGS) entry which is preliminary data.</text>
</comment>
<evidence type="ECO:0000313" key="1">
    <source>
        <dbReference type="EMBL" id="KAK1138988.1"/>
    </source>
</evidence>
<keyword evidence="2" id="KW-1185">Reference proteome</keyword>
<accession>A0ACC3AN32</accession>
<reference evidence="1 2" key="1">
    <citation type="journal article" date="2023" name="ACS Omega">
        <title>Identification of the Neoaspergillic Acid Biosynthesis Gene Cluster by Establishing an In Vitro CRISPR-Ribonucleoprotein Genetic System in Aspergillus melleus.</title>
        <authorList>
            <person name="Yuan B."/>
            <person name="Grau M.F."/>
            <person name="Murata R.M."/>
            <person name="Torok T."/>
            <person name="Venkateswaran K."/>
            <person name="Stajich J.E."/>
            <person name="Wang C.C.C."/>
        </authorList>
    </citation>
    <scope>NUCLEOTIDE SEQUENCE [LARGE SCALE GENOMIC DNA]</scope>
    <source>
        <strain evidence="1 2">IMV 1140</strain>
    </source>
</reference>